<protein>
    <submittedName>
        <fullName evidence="2">Unannotated protein</fullName>
    </submittedName>
</protein>
<proteinExistence type="predicted"/>
<evidence type="ECO:0000313" key="2">
    <source>
        <dbReference type="EMBL" id="CAB4336968.1"/>
    </source>
</evidence>
<dbReference type="EMBL" id="CAESAN010000012">
    <property type="protein sequence ID" value="CAB4336968.1"/>
    <property type="molecule type" value="Genomic_DNA"/>
</dbReference>
<feature type="domain" description="Peptidoglycan binding-like" evidence="1">
    <location>
        <begin position="286"/>
        <end position="341"/>
    </location>
</feature>
<reference evidence="2" key="1">
    <citation type="submission" date="2020-05" db="EMBL/GenBank/DDBJ databases">
        <authorList>
            <person name="Chiriac C."/>
            <person name="Salcher M."/>
            <person name="Ghai R."/>
            <person name="Kavagutti S V."/>
        </authorList>
    </citation>
    <scope>NUCLEOTIDE SEQUENCE</scope>
</reference>
<evidence type="ECO:0000259" key="1">
    <source>
        <dbReference type="Pfam" id="PF01471"/>
    </source>
</evidence>
<sequence>MRIPSLALTAAAACLLLGAIAPQQSQGASINAAFKGQAMWIWQMPKTEGGNVAKIVARAKKANVTAVYVKSADGSGAWQQFTKTLVKSLRASGLRVCGWQFVYGSKPTAEARAAATAKTAGAQCLIIDAESTYEGRYSSARTYMKELRKRVGSKFALGFTSFPYVDYHPSLPYSVFLGPGGAEVNMPQVYWRDIGTTVTKAMAHTWRENRIYGRPIHPIGQTYQAPPTRDIYTFRRLASAYRAPGYSWWEWSPTSSKVWNALGKEMPTAEKASDPGWPTLRRGSKGDSVIRAQQLLASVTASGLKANGIFGTATVNAVKAFQKDHKLDADGVLGAGTWRLLGKVTVAAARSSRALIAASTEQIPRSATLPARRNELASRR</sequence>
<dbReference type="Pfam" id="PF01471">
    <property type="entry name" value="PG_binding_1"/>
    <property type="match status" value="1"/>
</dbReference>
<dbReference type="AlphaFoldDB" id="A0A6J5Z6E7"/>
<dbReference type="InterPro" id="IPR036365">
    <property type="entry name" value="PGBD-like_sf"/>
</dbReference>
<gene>
    <name evidence="2" type="ORF">UFOPK3547_00254</name>
</gene>
<dbReference type="InterPro" id="IPR036366">
    <property type="entry name" value="PGBDSf"/>
</dbReference>
<accession>A0A6J5Z6E7</accession>
<dbReference type="InterPro" id="IPR002477">
    <property type="entry name" value="Peptidoglycan-bd-like"/>
</dbReference>
<organism evidence="2">
    <name type="scientific">freshwater metagenome</name>
    <dbReference type="NCBI Taxonomy" id="449393"/>
    <lineage>
        <taxon>unclassified sequences</taxon>
        <taxon>metagenomes</taxon>
        <taxon>ecological metagenomes</taxon>
    </lineage>
</organism>
<name>A0A6J5Z6E7_9ZZZZ</name>
<dbReference type="Gene3D" id="1.10.101.10">
    <property type="entry name" value="PGBD-like superfamily/PGBD"/>
    <property type="match status" value="1"/>
</dbReference>
<dbReference type="SUPFAM" id="SSF47090">
    <property type="entry name" value="PGBD-like"/>
    <property type="match status" value="1"/>
</dbReference>